<dbReference type="RefSeq" id="XP_458820.2">
    <property type="nucleotide sequence ID" value="XM_458820.1"/>
</dbReference>
<sequence length="623" mass="71771">MIYFRAIRPLQCSLLRVNRGLCTRGIFSTPYPNYTGKLAFQNIILPQIRHYSKSNQDGNENNISEEYKKHVADNKTSRNEFLGESESTSGKTDPQRKANIDKATHEVKPVTREQLLSKATNFFSRMRIRLKWMLKKSNRPFNTDDYSAVFSWLVMGNVLLFFLATTTFFSLVIFTINTVFAQEFVARKMGEFITKNSNLTVTFESAVVPGWSDGRISFRKCFVSRRPKSSTKFTKGSQAEAYAASVHGSNDTPEDEVYDDGNYTQYDLTIEEVNISLSFNKWVNGTGMVENLEIKGLRGVVDRGHVHWDLDDDATNYKNVYQPGDFEINEFKMEDVLFKLIQPSGFRHFDVAIYNCELSKLRKHWLFYDFLNANIMSGSYDNALFTVHKKQRLDDFNKDHSKDEMSDTWKRITRLRVDSLEIDHLNTGLEGPFGWITSGKVDMIGDVMVPQDNKDLNMSELVTIIAESIKKEANRYRNPEVPKKSSHPDHHMRLTSSDYTDISKYFVLDLTIRLNNVRATVPFQTPELSYINYALIRPIVAYINSKNTFIEVKSRIVKNIADFSGSWTVYDSLLMDDISEEVYDNFVDYVADEEARVARMKKVGFWSIQLLFQVIVFGLGALT</sequence>
<protein>
    <submittedName>
        <fullName evidence="12">DEHA2D08272p</fullName>
    </submittedName>
</protein>
<evidence type="ECO:0000313" key="13">
    <source>
        <dbReference type="Proteomes" id="UP000000599"/>
    </source>
</evidence>
<comment type="similarity">
    <text evidence="2">Belongs to the MDM31/MDM32 family.</text>
</comment>
<dbReference type="eggNOG" id="ENOG502QQJG">
    <property type="taxonomic scope" value="Eukaryota"/>
</dbReference>
<feature type="compositionally biased region" description="Basic and acidic residues" evidence="10">
    <location>
        <begin position="93"/>
        <end position="102"/>
    </location>
</feature>
<dbReference type="GO" id="GO:0007005">
    <property type="term" value="P:mitochondrion organization"/>
    <property type="evidence" value="ECO:0007669"/>
    <property type="project" value="EnsemblFungi"/>
</dbReference>
<keyword evidence="3 11" id="KW-0812">Transmembrane</keyword>
<dbReference type="FunCoup" id="Q6BSK0">
    <property type="interactions" value="36"/>
</dbReference>
<evidence type="ECO:0000256" key="8">
    <source>
        <dbReference type="ARBA" id="ARBA00023136"/>
    </source>
</evidence>
<evidence type="ECO:0000256" key="6">
    <source>
        <dbReference type="ARBA" id="ARBA00022989"/>
    </source>
</evidence>
<dbReference type="PANTHER" id="PTHR31068">
    <property type="entry name" value="MITOCHONDRIAL DISTRIBUTION AND MORPHOLOGY PROTEIN 31"/>
    <property type="match status" value="1"/>
</dbReference>
<keyword evidence="13" id="KW-1185">Reference proteome</keyword>
<accession>Q6BSK0</accession>
<evidence type="ECO:0000256" key="2">
    <source>
        <dbReference type="ARBA" id="ARBA00005687"/>
    </source>
</evidence>
<dbReference type="GO" id="GO:0000001">
    <property type="term" value="P:mitochondrion inheritance"/>
    <property type="evidence" value="ECO:0007669"/>
    <property type="project" value="EnsemblFungi"/>
</dbReference>
<evidence type="ECO:0000256" key="11">
    <source>
        <dbReference type="SAM" id="Phobius"/>
    </source>
</evidence>
<keyword evidence="5" id="KW-0809">Transit peptide</keyword>
<evidence type="ECO:0000256" key="10">
    <source>
        <dbReference type="SAM" id="MobiDB-lite"/>
    </source>
</evidence>
<comment type="function">
    <text evidence="9">Involved in the organization of the mitochondrial membranes and the global structure of the mitochondria. Also required for mitochondrial distribution and mobility as well as for the maintenance of mitochondrial DNA nucleoids structures.</text>
</comment>
<evidence type="ECO:0000256" key="3">
    <source>
        <dbReference type="ARBA" id="ARBA00022692"/>
    </source>
</evidence>
<keyword evidence="6 11" id="KW-1133">Transmembrane helix</keyword>
<dbReference type="EMBL" id="CR382136">
    <property type="protein sequence ID" value="CAG86966.2"/>
    <property type="molecule type" value="Genomic_DNA"/>
</dbReference>
<gene>
    <name evidence="12" type="ordered locus">DEHA2D08272g</name>
</gene>
<dbReference type="GO" id="GO:1900208">
    <property type="term" value="P:regulation of cardiolipin metabolic process"/>
    <property type="evidence" value="ECO:0007669"/>
    <property type="project" value="EnsemblFungi"/>
</dbReference>
<proteinExistence type="inferred from homology"/>
<dbReference type="GO" id="GO:0005743">
    <property type="term" value="C:mitochondrial inner membrane"/>
    <property type="evidence" value="ECO:0007669"/>
    <property type="project" value="UniProtKB-SubCell"/>
</dbReference>
<feature type="region of interest" description="Disordered" evidence="10">
    <location>
        <begin position="78"/>
        <end position="102"/>
    </location>
</feature>
<dbReference type="AlphaFoldDB" id="Q6BSK0"/>
<dbReference type="InterPro" id="IPR012571">
    <property type="entry name" value="Mdm31/Mdm32"/>
</dbReference>
<organism evidence="12 13">
    <name type="scientific">Debaryomyces hansenii (strain ATCC 36239 / CBS 767 / BCRC 21394 / JCM 1990 / NBRC 0083 / IGC 2968)</name>
    <name type="common">Yeast</name>
    <name type="synonym">Torulaspora hansenii</name>
    <dbReference type="NCBI Taxonomy" id="284592"/>
    <lineage>
        <taxon>Eukaryota</taxon>
        <taxon>Fungi</taxon>
        <taxon>Dikarya</taxon>
        <taxon>Ascomycota</taxon>
        <taxon>Saccharomycotina</taxon>
        <taxon>Pichiomycetes</taxon>
        <taxon>Debaryomycetaceae</taxon>
        <taxon>Debaryomyces</taxon>
    </lineage>
</organism>
<dbReference type="Proteomes" id="UP000000599">
    <property type="component" value="Chromosome D"/>
</dbReference>
<evidence type="ECO:0000256" key="7">
    <source>
        <dbReference type="ARBA" id="ARBA00023128"/>
    </source>
</evidence>
<evidence type="ECO:0000256" key="5">
    <source>
        <dbReference type="ARBA" id="ARBA00022946"/>
    </source>
</evidence>
<dbReference type="Pfam" id="PF08118">
    <property type="entry name" value="MDM31_MDM32"/>
    <property type="match status" value="1"/>
</dbReference>
<dbReference type="InParanoid" id="Q6BSK0"/>
<dbReference type="VEuPathDB" id="FungiDB:DEHA2D08272g"/>
<evidence type="ECO:0000256" key="1">
    <source>
        <dbReference type="ARBA" id="ARBA00004273"/>
    </source>
</evidence>
<evidence type="ECO:0000256" key="9">
    <source>
        <dbReference type="ARBA" id="ARBA00025191"/>
    </source>
</evidence>
<dbReference type="HOGENOM" id="CLU_016236_2_1_1"/>
<reference evidence="12 13" key="1">
    <citation type="journal article" date="2004" name="Nature">
        <title>Genome evolution in yeasts.</title>
        <authorList>
            <consortium name="Genolevures"/>
            <person name="Dujon B."/>
            <person name="Sherman D."/>
            <person name="Fischer G."/>
            <person name="Durrens P."/>
            <person name="Casaregola S."/>
            <person name="Lafontaine I."/>
            <person name="de Montigny J."/>
            <person name="Marck C."/>
            <person name="Neuveglise C."/>
            <person name="Talla E."/>
            <person name="Goffard N."/>
            <person name="Frangeul L."/>
            <person name="Aigle M."/>
            <person name="Anthouard V."/>
            <person name="Babour A."/>
            <person name="Barbe V."/>
            <person name="Barnay S."/>
            <person name="Blanchin S."/>
            <person name="Beckerich J.M."/>
            <person name="Beyne E."/>
            <person name="Bleykasten C."/>
            <person name="Boisrame A."/>
            <person name="Boyer J."/>
            <person name="Cattolico L."/>
            <person name="Confanioleri F."/>
            <person name="de Daruvar A."/>
            <person name="Despons L."/>
            <person name="Fabre E."/>
            <person name="Fairhead C."/>
            <person name="Ferry-Dumazet H."/>
            <person name="Groppi A."/>
            <person name="Hantraye F."/>
            <person name="Hennequin C."/>
            <person name="Jauniaux N."/>
            <person name="Joyet P."/>
            <person name="Kachouri R."/>
            <person name="Kerrest A."/>
            <person name="Koszul R."/>
            <person name="Lemaire M."/>
            <person name="Lesur I."/>
            <person name="Ma L."/>
            <person name="Muller H."/>
            <person name="Nicaud J.M."/>
            <person name="Nikolski M."/>
            <person name="Oztas S."/>
            <person name="Ozier-Kalogeropoulos O."/>
            <person name="Pellenz S."/>
            <person name="Potier S."/>
            <person name="Richard G.F."/>
            <person name="Straub M.L."/>
            <person name="Suleau A."/>
            <person name="Swennene D."/>
            <person name="Tekaia F."/>
            <person name="Wesolowski-Louvel M."/>
            <person name="Westhof E."/>
            <person name="Wirth B."/>
            <person name="Zeniou-Meyer M."/>
            <person name="Zivanovic I."/>
            <person name="Bolotin-Fukuhara M."/>
            <person name="Thierry A."/>
            <person name="Bouchier C."/>
            <person name="Caudron B."/>
            <person name="Scarpelli C."/>
            <person name="Gaillardin C."/>
            <person name="Weissenbach J."/>
            <person name="Wincker P."/>
            <person name="Souciet J.L."/>
        </authorList>
    </citation>
    <scope>NUCLEOTIDE SEQUENCE [LARGE SCALE GENOMIC DNA]</scope>
    <source>
        <strain evidence="13">ATCC 36239 / CBS 767 / BCRC 21394 / JCM 1990 / NBRC 0083 / IGC 2968</strain>
    </source>
</reference>
<feature type="transmembrane region" description="Helical" evidence="11">
    <location>
        <begin position="603"/>
        <end position="622"/>
    </location>
</feature>
<dbReference type="OMA" id="DFLCAEN"/>
<keyword evidence="8 11" id="KW-0472">Membrane</keyword>
<feature type="transmembrane region" description="Helical" evidence="11">
    <location>
        <begin position="149"/>
        <end position="180"/>
    </location>
</feature>
<keyword evidence="4" id="KW-0999">Mitochondrion inner membrane</keyword>
<name>Q6BSK0_DEBHA</name>
<dbReference type="GO" id="GO:0006873">
    <property type="term" value="P:intracellular monoatomic ion homeostasis"/>
    <property type="evidence" value="ECO:0007669"/>
    <property type="project" value="EnsemblFungi"/>
</dbReference>
<evidence type="ECO:0000313" key="12">
    <source>
        <dbReference type="EMBL" id="CAG86966.2"/>
    </source>
</evidence>
<dbReference type="OrthoDB" id="17678at2759"/>
<dbReference type="PANTHER" id="PTHR31068:SF0">
    <property type="entry name" value="MITOCHONDRIAL DISTRIBUTION AND MORPHOLOGY PROTEIN 31"/>
    <property type="match status" value="1"/>
</dbReference>
<evidence type="ECO:0000256" key="4">
    <source>
        <dbReference type="ARBA" id="ARBA00022792"/>
    </source>
</evidence>
<keyword evidence="7" id="KW-0496">Mitochondrion</keyword>
<comment type="subcellular location">
    <subcellularLocation>
        <location evidence="1">Mitochondrion inner membrane</location>
    </subcellularLocation>
</comment>
<dbReference type="KEGG" id="dha:DEHA2D08272g"/>
<dbReference type="GeneID" id="2901272"/>